<protein>
    <submittedName>
        <fullName evidence="2">Uncharacterized protein</fullName>
    </submittedName>
</protein>
<feature type="region of interest" description="Disordered" evidence="1">
    <location>
        <begin position="178"/>
        <end position="199"/>
    </location>
</feature>
<sequence length="296" mass="32812">SFLFIVNEFDIDYEVGRVTDQWFTYMPPLAPAAYRAEYTSLVFRYHHHPPFSSRITLADNHTWHRPSMSRPGHIVRTDALGRHLSSPPIFKTQSVFSCSAHLPLILLDGDAALGSTVYKTCPCPPIEKEIPAWTIPHFHHGMPEQGTPPGLSLIRTNCRGRPWVAGRDPEWMPGLVPSLFEHSTRRPPTTGMGSGEEGMVPRSVGLAGELPIIIGLMAFHAARRGGASEVFTQGLWEGGRWKGPRGTPVGYPRLDDCPRGFVIQVCLDLTGSEDPEVIKAARDRLDELEFSVLVEG</sequence>
<accession>A0AAJ0B521</accession>
<dbReference type="EMBL" id="MU839846">
    <property type="protein sequence ID" value="KAK1750528.1"/>
    <property type="molecule type" value="Genomic_DNA"/>
</dbReference>
<evidence type="ECO:0000313" key="3">
    <source>
        <dbReference type="Proteomes" id="UP001239445"/>
    </source>
</evidence>
<dbReference type="Proteomes" id="UP001239445">
    <property type="component" value="Unassembled WGS sequence"/>
</dbReference>
<organism evidence="2 3">
    <name type="scientific">Echria macrotheca</name>
    <dbReference type="NCBI Taxonomy" id="438768"/>
    <lineage>
        <taxon>Eukaryota</taxon>
        <taxon>Fungi</taxon>
        <taxon>Dikarya</taxon>
        <taxon>Ascomycota</taxon>
        <taxon>Pezizomycotina</taxon>
        <taxon>Sordariomycetes</taxon>
        <taxon>Sordariomycetidae</taxon>
        <taxon>Sordariales</taxon>
        <taxon>Schizotheciaceae</taxon>
        <taxon>Echria</taxon>
    </lineage>
</organism>
<dbReference type="AlphaFoldDB" id="A0AAJ0B521"/>
<comment type="caution">
    <text evidence="2">The sequence shown here is derived from an EMBL/GenBank/DDBJ whole genome shotgun (WGS) entry which is preliminary data.</text>
</comment>
<feature type="non-terminal residue" evidence="2">
    <location>
        <position position="1"/>
    </location>
</feature>
<proteinExistence type="predicted"/>
<evidence type="ECO:0000256" key="1">
    <source>
        <dbReference type="SAM" id="MobiDB-lite"/>
    </source>
</evidence>
<name>A0AAJ0B521_9PEZI</name>
<reference evidence="2" key="1">
    <citation type="submission" date="2023-06" db="EMBL/GenBank/DDBJ databases">
        <title>Genome-scale phylogeny and comparative genomics of the fungal order Sordariales.</title>
        <authorList>
            <consortium name="Lawrence Berkeley National Laboratory"/>
            <person name="Hensen N."/>
            <person name="Bonometti L."/>
            <person name="Westerberg I."/>
            <person name="Brannstrom I.O."/>
            <person name="Guillou S."/>
            <person name="Cros-Aarteil S."/>
            <person name="Calhoun S."/>
            <person name="Haridas S."/>
            <person name="Kuo A."/>
            <person name="Mondo S."/>
            <person name="Pangilinan J."/>
            <person name="Riley R."/>
            <person name="Labutti K."/>
            <person name="Andreopoulos B."/>
            <person name="Lipzen A."/>
            <person name="Chen C."/>
            <person name="Yanf M."/>
            <person name="Daum C."/>
            <person name="Ng V."/>
            <person name="Clum A."/>
            <person name="Steindorff A."/>
            <person name="Ohm R."/>
            <person name="Martin F."/>
            <person name="Silar P."/>
            <person name="Natvig D."/>
            <person name="Lalanne C."/>
            <person name="Gautier V."/>
            <person name="Ament-Velasquez S.L."/>
            <person name="Kruys A."/>
            <person name="Hutchinson M.I."/>
            <person name="Powell A.J."/>
            <person name="Barry K."/>
            <person name="Miller A.N."/>
            <person name="Grigoriev I.V."/>
            <person name="Debuchy R."/>
            <person name="Gladieux P."/>
            <person name="Thoren M.H."/>
            <person name="Johannesson H."/>
        </authorList>
    </citation>
    <scope>NUCLEOTIDE SEQUENCE</scope>
    <source>
        <strain evidence="2">PSN4</strain>
    </source>
</reference>
<gene>
    <name evidence="2" type="ORF">QBC47DRAFT_309621</name>
</gene>
<evidence type="ECO:0000313" key="2">
    <source>
        <dbReference type="EMBL" id="KAK1750528.1"/>
    </source>
</evidence>
<keyword evidence="3" id="KW-1185">Reference proteome</keyword>